<keyword evidence="4 10" id="KW-0863">Zinc-finger</keyword>
<dbReference type="InterPro" id="IPR036236">
    <property type="entry name" value="Znf_C2H2_sf"/>
</dbReference>
<dbReference type="OrthoDB" id="3437960at2759"/>
<reference evidence="13" key="1">
    <citation type="submission" date="2022-01" db="EMBL/GenBank/DDBJ databases">
        <authorList>
            <person name="King R."/>
        </authorList>
    </citation>
    <scope>NUCLEOTIDE SEQUENCE</scope>
</reference>
<evidence type="ECO:0000313" key="13">
    <source>
        <dbReference type="EMBL" id="CAG9816302.1"/>
    </source>
</evidence>
<evidence type="ECO:0000256" key="6">
    <source>
        <dbReference type="ARBA" id="ARBA00023015"/>
    </source>
</evidence>
<evidence type="ECO:0000256" key="4">
    <source>
        <dbReference type="ARBA" id="ARBA00022771"/>
    </source>
</evidence>
<dbReference type="GO" id="GO:0006355">
    <property type="term" value="P:regulation of DNA-templated transcription"/>
    <property type="evidence" value="ECO:0007669"/>
    <property type="project" value="UniProtKB-ARBA"/>
</dbReference>
<dbReference type="Proteomes" id="UP001153737">
    <property type="component" value="Chromosome 13"/>
</dbReference>
<feature type="domain" description="C2H2-type" evidence="12">
    <location>
        <begin position="470"/>
        <end position="497"/>
    </location>
</feature>
<keyword evidence="3" id="KW-0677">Repeat</keyword>
<evidence type="ECO:0000256" key="11">
    <source>
        <dbReference type="SAM" id="MobiDB-lite"/>
    </source>
</evidence>
<evidence type="ECO:0000256" key="10">
    <source>
        <dbReference type="PROSITE-ProRule" id="PRU00042"/>
    </source>
</evidence>
<dbReference type="GO" id="GO:0003677">
    <property type="term" value="F:DNA binding"/>
    <property type="evidence" value="ECO:0007669"/>
    <property type="project" value="UniProtKB-KW"/>
</dbReference>
<organism evidence="13 14">
    <name type="scientific">Phaedon cochleariae</name>
    <name type="common">Mustard beetle</name>
    <dbReference type="NCBI Taxonomy" id="80249"/>
    <lineage>
        <taxon>Eukaryota</taxon>
        <taxon>Metazoa</taxon>
        <taxon>Ecdysozoa</taxon>
        <taxon>Arthropoda</taxon>
        <taxon>Hexapoda</taxon>
        <taxon>Insecta</taxon>
        <taxon>Pterygota</taxon>
        <taxon>Neoptera</taxon>
        <taxon>Endopterygota</taxon>
        <taxon>Coleoptera</taxon>
        <taxon>Polyphaga</taxon>
        <taxon>Cucujiformia</taxon>
        <taxon>Chrysomeloidea</taxon>
        <taxon>Chrysomelidae</taxon>
        <taxon>Chrysomelinae</taxon>
        <taxon>Chrysomelini</taxon>
        <taxon>Phaedon</taxon>
    </lineage>
</organism>
<dbReference type="InterPro" id="IPR013087">
    <property type="entry name" value="Znf_C2H2_type"/>
</dbReference>
<feature type="domain" description="C2H2-type" evidence="12">
    <location>
        <begin position="354"/>
        <end position="381"/>
    </location>
</feature>
<feature type="domain" description="C2H2-type" evidence="12">
    <location>
        <begin position="442"/>
        <end position="469"/>
    </location>
</feature>
<dbReference type="FunFam" id="3.30.160.60:FF:000965">
    <property type="entry name" value="Neurotrophin receptor-interacting factor homolog"/>
    <property type="match status" value="1"/>
</dbReference>
<keyword evidence="6" id="KW-0805">Transcription regulation</keyword>
<dbReference type="PANTHER" id="PTHR24379:SF121">
    <property type="entry name" value="C2H2-TYPE DOMAIN-CONTAINING PROTEIN"/>
    <property type="match status" value="1"/>
</dbReference>
<dbReference type="FunFam" id="3.30.160.60:FF:002343">
    <property type="entry name" value="Zinc finger protein 33A"/>
    <property type="match status" value="1"/>
</dbReference>
<feature type="domain" description="C2H2-type" evidence="12">
    <location>
        <begin position="415"/>
        <end position="442"/>
    </location>
</feature>
<feature type="domain" description="C2H2-type" evidence="12">
    <location>
        <begin position="272"/>
        <end position="296"/>
    </location>
</feature>
<evidence type="ECO:0000256" key="8">
    <source>
        <dbReference type="ARBA" id="ARBA00023163"/>
    </source>
</evidence>
<dbReference type="AlphaFoldDB" id="A0A9N9SC21"/>
<dbReference type="GO" id="GO:0008270">
    <property type="term" value="F:zinc ion binding"/>
    <property type="evidence" value="ECO:0007669"/>
    <property type="project" value="UniProtKB-KW"/>
</dbReference>
<dbReference type="SMART" id="SM00355">
    <property type="entry name" value="ZnF_C2H2"/>
    <property type="match status" value="11"/>
</dbReference>
<proteinExistence type="predicted"/>
<dbReference type="Gene3D" id="3.30.160.60">
    <property type="entry name" value="Classic Zinc Finger"/>
    <property type="match status" value="7"/>
</dbReference>
<dbReference type="PANTHER" id="PTHR24379">
    <property type="entry name" value="KRAB AND ZINC FINGER DOMAIN-CONTAINING"/>
    <property type="match status" value="1"/>
</dbReference>
<feature type="compositionally biased region" description="Basic residues" evidence="11">
    <location>
        <begin position="141"/>
        <end position="166"/>
    </location>
</feature>
<keyword evidence="2" id="KW-0479">Metal-binding</keyword>
<evidence type="ECO:0000256" key="5">
    <source>
        <dbReference type="ARBA" id="ARBA00022833"/>
    </source>
</evidence>
<dbReference type="PROSITE" id="PS50157">
    <property type="entry name" value="ZINC_FINGER_C2H2_2"/>
    <property type="match status" value="8"/>
</dbReference>
<dbReference type="FunFam" id="3.30.160.60:FF:000100">
    <property type="entry name" value="Zinc finger 45-like"/>
    <property type="match status" value="2"/>
</dbReference>
<dbReference type="GO" id="GO:0005634">
    <property type="term" value="C:nucleus"/>
    <property type="evidence" value="ECO:0007669"/>
    <property type="project" value="UniProtKB-SubCell"/>
</dbReference>
<evidence type="ECO:0000256" key="7">
    <source>
        <dbReference type="ARBA" id="ARBA00023125"/>
    </source>
</evidence>
<feature type="domain" description="C2H2-type" evidence="12">
    <location>
        <begin position="382"/>
        <end position="410"/>
    </location>
</feature>
<feature type="region of interest" description="Disordered" evidence="11">
    <location>
        <begin position="55"/>
        <end position="183"/>
    </location>
</feature>
<protein>
    <recommendedName>
        <fullName evidence="12">C2H2-type domain-containing protein</fullName>
    </recommendedName>
</protein>
<comment type="subcellular location">
    <subcellularLocation>
        <location evidence="1">Nucleus</location>
    </subcellularLocation>
</comment>
<feature type="domain" description="C2H2-type" evidence="12">
    <location>
        <begin position="498"/>
        <end position="525"/>
    </location>
</feature>
<sequence length="559" mass="64713">MADLEEKEFPMDYFTPIVTIDEAPPIAAKSSPRIKKIKIKIEGTEDGHISGEIVRPKRRGRPRKVITIAPTPPPEIKTEEPEEDTSPMDPTEKPTSPVEPAGEEVKRRKGRPRKCPPVTEALLNGGIIDNEDEDPSWSATGKKKKKKKEKKVKSPKTPKNYKKRGKNQPEDVTVKAEPTDSTLREGEIKEEIKEEPADPMELPLIVPLSEEQFQQEFKAMLPQEDLRKFKCPLCIKDNQEEVEFSPKELKNHYKDNHPGKRLRSYRLTNETHSCDVCGKEFRTNNAVKDHIETHNNYFFCEICNASQKKILDHILHLRIHSEPGLFQCLMCDLNTPDINKIMEHVNNHEDLLKYWCQPCKKGFQILSWFQEHDNYHTGLKPFDCEFCGKCFMYSRYLHAHKLNLHKEDMIFPSLHECVICKKQYQHKNSLKLHMNSHTGNFSICDICGKLLSSKEKLKFHLRIHTGYKPYACAYCDKSFTKKPILVEHTRIHTGERPYICDFCTKAFSQRSSLVIHMRGHTGEKPYVCQFCTKGFVAKAMLNIHLKSCKGLMVRHSDDY</sequence>
<dbReference type="EMBL" id="OU896719">
    <property type="protein sequence ID" value="CAG9816302.1"/>
    <property type="molecule type" value="Genomic_DNA"/>
</dbReference>
<evidence type="ECO:0000256" key="3">
    <source>
        <dbReference type="ARBA" id="ARBA00022737"/>
    </source>
</evidence>
<evidence type="ECO:0000259" key="12">
    <source>
        <dbReference type="PROSITE" id="PS50157"/>
    </source>
</evidence>
<accession>A0A9N9SC21</accession>
<keyword evidence="14" id="KW-1185">Reference proteome</keyword>
<keyword evidence="9" id="KW-0539">Nucleus</keyword>
<keyword evidence="5" id="KW-0862">Zinc</keyword>
<feature type="compositionally biased region" description="Basic and acidic residues" evidence="11">
    <location>
        <begin position="167"/>
        <end position="183"/>
    </location>
</feature>
<dbReference type="SUPFAM" id="SSF57667">
    <property type="entry name" value="beta-beta-alpha zinc fingers"/>
    <property type="match status" value="7"/>
</dbReference>
<dbReference type="PROSITE" id="PS00028">
    <property type="entry name" value="ZINC_FINGER_C2H2_1"/>
    <property type="match status" value="7"/>
</dbReference>
<evidence type="ECO:0000256" key="2">
    <source>
        <dbReference type="ARBA" id="ARBA00022723"/>
    </source>
</evidence>
<dbReference type="Pfam" id="PF00096">
    <property type="entry name" value="zf-C2H2"/>
    <property type="match status" value="2"/>
</dbReference>
<reference evidence="13" key="2">
    <citation type="submission" date="2022-10" db="EMBL/GenBank/DDBJ databases">
        <authorList>
            <consortium name="ENA_rothamsted_submissions"/>
            <consortium name="culmorum"/>
            <person name="King R."/>
        </authorList>
    </citation>
    <scope>NUCLEOTIDE SEQUENCE</scope>
</reference>
<gene>
    <name evidence="13" type="ORF">PHAECO_LOCUS3900</name>
</gene>
<keyword evidence="7" id="KW-0238">DNA-binding</keyword>
<feature type="domain" description="C2H2-type" evidence="12">
    <location>
        <begin position="526"/>
        <end position="559"/>
    </location>
</feature>
<dbReference type="FunFam" id="3.30.160.60:FF:000557">
    <property type="entry name" value="zinc finger and SCAN domain-containing protein 29"/>
    <property type="match status" value="1"/>
</dbReference>
<evidence type="ECO:0000256" key="1">
    <source>
        <dbReference type="ARBA" id="ARBA00004123"/>
    </source>
</evidence>
<evidence type="ECO:0000313" key="14">
    <source>
        <dbReference type="Proteomes" id="UP001153737"/>
    </source>
</evidence>
<evidence type="ECO:0000256" key="9">
    <source>
        <dbReference type="ARBA" id="ARBA00023242"/>
    </source>
</evidence>
<keyword evidence="8" id="KW-0804">Transcription</keyword>
<name>A0A9N9SC21_PHACE</name>